<evidence type="ECO:0008006" key="13">
    <source>
        <dbReference type="Google" id="ProtNLM"/>
    </source>
</evidence>
<dbReference type="GO" id="GO:0004376">
    <property type="term" value="F:GPI mannosyltransferase activity"/>
    <property type="evidence" value="ECO:0007669"/>
    <property type="project" value="InterPro"/>
</dbReference>
<keyword evidence="12" id="KW-1185">Reference proteome</keyword>
<keyword evidence="5" id="KW-0808">Transferase</keyword>
<feature type="transmembrane region" description="Helical" evidence="10">
    <location>
        <begin position="206"/>
        <end position="227"/>
    </location>
</feature>
<sequence>MADGRLTASSATTGWRARWDALPPVVRITSIYVAARLVTTALMLLSAQLSPASSRFGPDPGLVDYILGWDAQWYWTVAVDGYPADLPLSEGGDVEQNAWAFMPVYAYLSQLVGNVLGAGTWWIGALLVSLVAGWAACVVLHRLLRERLDEDRAQWGVVIFASGPLAALFQVGYAESLFLLFLLTALLCVMRRRWRALYLLVPLMGFTRPGVLAFALFLGLYGIWRLTRRRTVPLPRIEIVHIVAVAALATAVGFAWQAITGAVTGDPEAYLETELAWRRSWTGDGGGFVPFEGWIQAAGVWAGVWGIPAWLCYALLGVGVAGTFAALLFASSVRRLGGEVRLWSASYLVYLLAVFFPQSSTFRLLVPLAPLAGALAVTRRPGYRACVLLACLVAQWAWIFGMYGHGNTFWLIP</sequence>
<dbReference type="PANTHER" id="PTHR12468">
    <property type="entry name" value="GPI MANNOSYLTRANSFERASE 2"/>
    <property type="match status" value="1"/>
</dbReference>
<keyword evidence="6 10" id="KW-0812">Transmembrane</keyword>
<evidence type="ECO:0000256" key="6">
    <source>
        <dbReference type="ARBA" id="ARBA00022692"/>
    </source>
</evidence>
<keyword evidence="4" id="KW-0328">Glycosyltransferase</keyword>
<gene>
    <name evidence="11" type="ORF">N8K70_07190</name>
</gene>
<keyword evidence="8 10" id="KW-1133">Transmembrane helix</keyword>
<keyword evidence="3" id="KW-0337">GPI-anchor biosynthesis</keyword>
<evidence type="ECO:0000256" key="10">
    <source>
        <dbReference type="SAM" id="Phobius"/>
    </source>
</evidence>
<feature type="transmembrane region" description="Helical" evidence="10">
    <location>
        <begin position="362"/>
        <end position="378"/>
    </location>
</feature>
<evidence type="ECO:0000313" key="12">
    <source>
        <dbReference type="Proteomes" id="UP001305498"/>
    </source>
</evidence>
<dbReference type="AlphaFoldDB" id="A0AA97FJJ4"/>
<evidence type="ECO:0000256" key="5">
    <source>
        <dbReference type="ARBA" id="ARBA00022679"/>
    </source>
</evidence>
<comment type="subcellular location">
    <subcellularLocation>
        <location evidence="1">Endoplasmic reticulum membrane</location>
        <topology evidence="1">Multi-pass membrane protein</topology>
    </subcellularLocation>
</comment>
<evidence type="ECO:0000256" key="2">
    <source>
        <dbReference type="ARBA" id="ARBA00004687"/>
    </source>
</evidence>
<feature type="transmembrane region" description="Helical" evidence="10">
    <location>
        <begin position="156"/>
        <end position="186"/>
    </location>
</feature>
<evidence type="ECO:0000256" key="7">
    <source>
        <dbReference type="ARBA" id="ARBA00022824"/>
    </source>
</evidence>
<feature type="transmembrane region" description="Helical" evidence="10">
    <location>
        <begin position="25"/>
        <end position="45"/>
    </location>
</feature>
<feature type="transmembrane region" description="Helical" evidence="10">
    <location>
        <begin position="385"/>
        <end position="403"/>
    </location>
</feature>
<name>A0AA97FJJ4_9MICO</name>
<evidence type="ECO:0000256" key="3">
    <source>
        <dbReference type="ARBA" id="ARBA00022502"/>
    </source>
</evidence>
<dbReference type="GO" id="GO:0031501">
    <property type="term" value="C:mannosyltransferase complex"/>
    <property type="evidence" value="ECO:0007669"/>
    <property type="project" value="TreeGrafter"/>
</dbReference>
<dbReference type="Proteomes" id="UP001305498">
    <property type="component" value="Chromosome"/>
</dbReference>
<protein>
    <recommendedName>
        <fullName evidence="13">Integral membrane protein</fullName>
    </recommendedName>
</protein>
<dbReference type="InterPro" id="IPR007315">
    <property type="entry name" value="PIG-V/Gpi18"/>
</dbReference>
<dbReference type="KEGG" id="mbet:N8K70_07190"/>
<reference evidence="11 12" key="1">
    <citation type="submission" date="2023-02" db="EMBL/GenBank/DDBJ databases">
        <title>Microbacterium betulae sp. nov., isolated from birch wood.</title>
        <authorList>
            <person name="Pasciak M."/>
            <person name="Pawlik K.J."/>
            <person name="Martynowski D."/>
            <person name="Laczmanski L."/>
            <person name="Ciekot J."/>
            <person name="Szponar B."/>
            <person name="Wojcik-Fatla A."/>
            <person name="Mackiewicz B."/>
            <person name="Farian E."/>
            <person name="Cholewa G."/>
            <person name="Cholewa A."/>
            <person name="Dutkiewicz J."/>
        </authorList>
    </citation>
    <scope>NUCLEOTIDE SEQUENCE [LARGE SCALE GENOMIC DNA]</scope>
    <source>
        <strain evidence="11 12">AB</strain>
    </source>
</reference>
<dbReference type="GO" id="GO:0000009">
    <property type="term" value="F:alpha-1,6-mannosyltransferase activity"/>
    <property type="evidence" value="ECO:0007669"/>
    <property type="project" value="InterPro"/>
</dbReference>
<evidence type="ECO:0000256" key="1">
    <source>
        <dbReference type="ARBA" id="ARBA00004477"/>
    </source>
</evidence>
<evidence type="ECO:0000256" key="9">
    <source>
        <dbReference type="ARBA" id="ARBA00023136"/>
    </source>
</evidence>
<evidence type="ECO:0000313" key="11">
    <source>
        <dbReference type="EMBL" id="WOF24443.1"/>
    </source>
</evidence>
<keyword evidence="9 10" id="KW-0472">Membrane</keyword>
<evidence type="ECO:0000256" key="8">
    <source>
        <dbReference type="ARBA" id="ARBA00022989"/>
    </source>
</evidence>
<dbReference type="GO" id="GO:0006506">
    <property type="term" value="P:GPI anchor biosynthetic process"/>
    <property type="evidence" value="ECO:0007669"/>
    <property type="project" value="UniProtKB-KW"/>
</dbReference>
<feature type="transmembrane region" description="Helical" evidence="10">
    <location>
        <begin position="239"/>
        <end position="259"/>
    </location>
</feature>
<organism evidence="11 12">
    <name type="scientific">Microbacterium betulae</name>
    <dbReference type="NCBI Taxonomy" id="2981139"/>
    <lineage>
        <taxon>Bacteria</taxon>
        <taxon>Bacillati</taxon>
        <taxon>Actinomycetota</taxon>
        <taxon>Actinomycetes</taxon>
        <taxon>Micrococcales</taxon>
        <taxon>Microbacteriaceae</taxon>
        <taxon>Microbacterium</taxon>
    </lineage>
</organism>
<feature type="transmembrane region" description="Helical" evidence="10">
    <location>
        <begin position="340"/>
        <end position="356"/>
    </location>
</feature>
<comment type="pathway">
    <text evidence="2">Glycolipid biosynthesis; glycosylphosphatidylinositol-anchor biosynthesis.</text>
</comment>
<evidence type="ECO:0000256" key="4">
    <source>
        <dbReference type="ARBA" id="ARBA00022676"/>
    </source>
</evidence>
<dbReference type="RefSeq" id="WP_317140916.1">
    <property type="nucleotide sequence ID" value="NZ_CP118157.1"/>
</dbReference>
<dbReference type="GO" id="GO:0016020">
    <property type="term" value="C:membrane"/>
    <property type="evidence" value="ECO:0007669"/>
    <property type="project" value="GOC"/>
</dbReference>
<proteinExistence type="predicted"/>
<dbReference type="EMBL" id="CP118157">
    <property type="protein sequence ID" value="WOF24443.1"/>
    <property type="molecule type" value="Genomic_DNA"/>
</dbReference>
<feature type="transmembrane region" description="Helical" evidence="10">
    <location>
        <begin position="121"/>
        <end position="144"/>
    </location>
</feature>
<accession>A0AA97FJJ4</accession>
<feature type="transmembrane region" description="Helical" evidence="10">
    <location>
        <begin position="307"/>
        <end position="328"/>
    </location>
</feature>
<dbReference type="PANTHER" id="PTHR12468:SF2">
    <property type="entry name" value="GPI MANNOSYLTRANSFERASE 2"/>
    <property type="match status" value="1"/>
</dbReference>
<keyword evidence="7" id="KW-0256">Endoplasmic reticulum</keyword>